<accession>A0A6B8VT21</accession>
<evidence type="ECO:0000256" key="1">
    <source>
        <dbReference type="ARBA" id="ARBA00026205"/>
    </source>
</evidence>
<keyword evidence="4" id="KW-1185">Reference proteome</keyword>
<name>A0A6B8VT21_9CORY</name>
<dbReference type="PANTHER" id="PTHR15854">
    <property type="entry name" value="THAP4 PROTEIN"/>
    <property type="match status" value="1"/>
</dbReference>
<dbReference type="Proteomes" id="UP000427071">
    <property type="component" value="Chromosome"/>
</dbReference>
<sequence>MLSSFVGTWQGTGRGFYPTIEPFEYEETLEFSQIPGKPFLVYVQKTKGPNGPLHTETGYLRPVGEDKVEFVIAQPTGQTELLEGTVTDTTITLDESNVQNSSTAKQVDATKRVYRLEGDTLHTEFHMAAVGEPMQQHLASVLVRNDRM</sequence>
<dbReference type="PANTHER" id="PTHR15854:SF4">
    <property type="entry name" value="PEROXYNITRITE ISOMERASE THAP4"/>
    <property type="match status" value="1"/>
</dbReference>
<reference evidence="4" key="1">
    <citation type="submission" date="2019-11" db="EMBL/GenBank/DDBJ databases">
        <title>Complete genome sequence of Corynebacterium kalinowskii 1959, a novel Corynebacterium species isolated from soil of a small paddock in Vilsendorf, Germany.</title>
        <authorList>
            <person name="Schaffert L."/>
            <person name="Ruwe M."/>
            <person name="Milse J."/>
            <person name="Hanuschka K."/>
            <person name="Ortseifen V."/>
            <person name="Droste J."/>
            <person name="Brandt D."/>
            <person name="Schlueter L."/>
            <person name="Kutter Y."/>
            <person name="Vinke S."/>
            <person name="Viehoefer P."/>
            <person name="Jacob L."/>
            <person name="Luebke N.-C."/>
            <person name="Schulte-Berndt E."/>
            <person name="Hain C."/>
            <person name="Linder M."/>
            <person name="Schmidt P."/>
            <person name="Wollenschlaeger L."/>
            <person name="Luttermann T."/>
            <person name="Thieme E."/>
            <person name="Hassa J."/>
            <person name="Haak M."/>
            <person name="Wittchen M."/>
            <person name="Mentz A."/>
            <person name="Persicke M."/>
            <person name="Busche T."/>
            <person name="Ruckert C."/>
        </authorList>
    </citation>
    <scope>NUCLEOTIDE SEQUENCE [LARGE SCALE GENOMIC DNA]</scope>
    <source>
        <strain evidence="4">1959</strain>
    </source>
</reference>
<dbReference type="InterPro" id="IPR014878">
    <property type="entry name" value="THAP4-like_heme-bd"/>
</dbReference>
<dbReference type="InterPro" id="IPR012674">
    <property type="entry name" value="Calycin"/>
</dbReference>
<organism evidence="3 4">
    <name type="scientific">Corynebacterium kalinowskii</name>
    <dbReference type="NCBI Taxonomy" id="2675216"/>
    <lineage>
        <taxon>Bacteria</taxon>
        <taxon>Bacillati</taxon>
        <taxon>Actinomycetota</taxon>
        <taxon>Actinomycetes</taxon>
        <taxon>Mycobacteriales</taxon>
        <taxon>Corynebacteriaceae</taxon>
        <taxon>Corynebacterium</taxon>
    </lineage>
</organism>
<dbReference type="Gene3D" id="2.40.128.20">
    <property type="match status" value="1"/>
</dbReference>
<evidence type="ECO:0000313" key="3">
    <source>
        <dbReference type="EMBL" id="QGU01886.1"/>
    </source>
</evidence>
<dbReference type="EMBL" id="CP046452">
    <property type="protein sequence ID" value="QGU01886.1"/>
    <property type="molecule type" value="Genomic_DNA"/>
</dbReference>
<dbReference type="SUPFAM" id="SSF50814">
    <property type="entry name" value="Lipocalins"/>
    <property type="match status" value="1"/>
</dbReference>
<evidence type="ECO:0000259" key="2">
    <source>
        <dbReference type="Pfam" id="PF08768"/>
    </source>
</evidence>
<dbReference type="KEGG" id="ckw:CKALI_05060"/>
<proteinExistence type="predicted"/>
<dbReference type="InterPro" id="IPR045165">
    <property type="entry name" value="Nitrobindin"/>
</dbReference>
<dbReference type="Pfam" id="PF08768">
    <property type="entry name" value="THAP4_heme-bd"/>
    <property type="match status" value="1"/>
</dbReference>
<dbReference type="AlphaFoldDB" id="A0A6B8VT21"/>
<dbReference type="CDD" id="cd07828">
    <property type="entry name" value="lipocalin_heme-bd-THAP4-like"/>
    <property type="match status" value="1"/>
</dbReference>
<dbReference type="RefSeq" id="WP_156192258.1">
    <property type="nucleotide sequence ID" value="NZ_CP046452.1"/>
</dbReference>
<feature type="domain" description="THAP4-like heme-binding" evidence="2">
    <location>
        <begin position="2"/>
        <end position="144"/>
    </location>
</feature>
<protein>
    <recommendedName>
        <fullName evidence="1">Ferric nitrobindin-like protein</fullName>
    </recommendedName>
</protein>
<evidence type="ECO:0000313" key="4">
    <source>
        <dbReference type="Proteomes" id="UP000427071"/>
    </source>
</evidence>
<gene>
    <name evidence="3" type="ORF">CKALI_05060</name>
</gene>